<dbReference type="SUPFAM" id="SSF50891">
    <property type="entry name" value="Cyclophilin-like"/>
    <property type="match status" value="1"/>
</dbReference>
<sequence>MENEHLVIVIKIKDELNIECKCFIKVQMCRNIYGNLETTKAAGILGLWHMELIRPRKPTLKGGKRRLTNMRIIFVCKSQPLRDIMKTTVGDVELELWAKETPKACRNFIQLCMEGY</sequence>
<dbReference type="InterPro" id="IPR002130">
    <property type="entry name" value="Cyclophilin-type_PPIase_dom"/>
</dbReference>
<organism evidence="2 3">
    <name type="scientific">Eufriesea mexicana</name>
    <dbReference type="NCBI Taxonomy" id="516756"/>
    <lineage>
        <taxon>Eukaryota</taxon>
        <taxon>Metazoa</taxon>
        <taxon>Ecdysozoa</taxon>
        <taxon>Arthropoda</taxon>
        <taxon>Hexapoda</taxon>
        <taxon>Insecta</taxon>
        <taxon>Pterygota</taxon>
        <taxon>Neoptera</taxon>
        <taxon>Endopterygota</taxon>
        <taxon>Hymenoptera</taxon>
        <taxon>Apocrita</taxon>
        <taxon>Aculeata</taxon>
        <taxon>Apoidea</taxon>
        <taxon>Anthophila</taxon>
        <taxon>Apidae</taxon>
        <taxon>Eufriesea</taxon>
    </lineage>
</organism>
<feature type="domain" description="PPIase cyclophilin-type" evidence="1">
    <location>
        <begin position="85"/>
        <end position="116"/>
    </location>
</feature>
<gene>
    <name evidence="2" type="ORF">WN48_06257</name>
</gene>
<keyword evidence="2" id="KW-0413">Isomerase</keyword>
<accession>A0A310SC63</accession>
<proteinExistence type="predicted"/>
<dbReference type="AlphaFoldDB" id="A0A310SC63"/>
<dbReference type="EMBL" id="KQ763839">
    <property type="protein sequence ID" value="OAD54705.1"/>
    <property type="molecule type" value="Genomic_DNA"/>
</dbReference>
<name>A0A310SC63_9HYME</name>
<evidence type="ECO:0000259" key="1">
    <source>
        <dbReference type="Pfam" id="PF00160"/>
    </source>
</evidence>
<dbReference type="Gene3D" id="2.40.100.10">
    <property type="entry name" value="Cyclophilin-like"/>
    <property type="match status" value="1"/>
</dbReference>
<dbReference type="Proteomes" id="UP000250275">
    <property type="component" value="Unassembled WGS sequence"/>
</dbReference>
<dbReference type="Pfam" id="PF00160">
    <property type="entry name" value="Pro_isomerase"/>
    <property type="match status" value="1"/>
</dbReference>
<dbReference type="GO" id="GO:0003755">
    <property type="term" value="F:peptidyl-prolyl cis-trans isomerase activity"/>
    <property type="evidence" value="ECO:0007669"/>
    <property type="project" value="InterPro"/>
</dbReference>
<evidence type="ECO:0000313" key="2">
    <source>
        <dbReference type="EMBL" id="OAD54705.1"/>
    </source>
</evidence>
<reference evidence="2 3" key="1">
    <citation type="submission" date="2015-07" db="EMBL/GenBank/DDBJ databases">
        <title>The genome of Eufriesea mexicana.</title>
        <authorList>
            <person name="Pan H."/>
            <person name="Kapheim K."/>
        </authorList>
    </citation>
    <scope>NUCLEOTIDE SEQUENCE [LARGE SCALE GENOMIC DNA]</scope>
    <source>
        <strain evidence="2">0111107269</strain>
        <tissue evidence="2">Whole body</tissue>
    </source>
</reference>
<evidence type="ECO:0000313" key="3">
    <source>
        <dbReference type="Proteomes" id="UP000250275"/>
    </source>
</evidence>
<protein>
    <submittedName>
        <fullName evidence="2">Peptidyl-prolyl cis-trans isomerase CWC27 like protein</fullName>
    </submittedName>
</protein>
<keyword evidence="3" id="KW-1185">Reference proteome</keyword>
<dbReference type="InterPro" id="IPR029000">
    <property type="entry name" value="Cyclophilin-like_dom_sf"/>
</dbReference>